<reference evidence="1" key="1">
    <citation type="submission" date="2024-03" db="EMBL/GenBank/DDBJ databases">
        <title>Human intestinal bacterial collection.</title>
        <authorList>
            <person name="Pauvert C."/>
            <person name="Hitch T.C.A."/>
            <person name="Clavel T."/>
        </authorList>
    </citation>
    <scope>NUCLEOTIDE SEQUENCE</scope>
    <source>
        <strain evidence="1">CLA-AA-H227</strain>
    </source>
</reference>
<organism evidence="1 2">
    <name type="scientific">Robertmurraya yapensis</name>
    <name type="common">ex Hitch et al 2024</name>
    <dbReference type="NCBI Taxonomy" id="3133160"/>
    <lineage>
        <taxon>Bacteria</taxon>
        <taxon>Bacillati</taxon>
        <taxon>Bacillota</taxon>
        <taxon>Bacilli</taxon>
        <taxon>Bacillales</taxon>
        <taxon>Bacillaceae</taxon>
        <taxon>Robertmurraya</taxon>
    </lineage>
</organism>
<keyword evidence="2" id="KW-1185">Reference proteome</keyword>
<evidence type="ECO:0000313" key="1">
    <source>
        <dbReference type="EMBL" id="MEQ2529274.1"/>
    </source>
</evidence>
<comment type="caution">
    <text evidence="1">The sequence shown here is derived from an EMBL/GenBank/DDBJ whole genome shotgun (WGS) entry which is preliminary data.</text>
</comment>
<evidence type="ECO:0000313" key="2">
    <source>
        <dbReference type="Proteomes" id="UP001439875"/>
    </source>
</evidence>
<proteinExistence type="predicted"/>
<accession>A0ACC6SH17</accession>
<protein>
    <submittedName>
        <fullName evidence="1">DinB family protein</fullName>
    </submittedName>
</protein>
<sequence length="230" mass="26749">MIQRRIWNENHKKMKEIICKPDKHSKAVQLFLTQHSLVHSSSISTTNQTTLEDSLLSNLKEAIFREYPVSNPDTKNSIAWHLWHITRIEDMTTNILIANEQQVLDTSQYSDSMSIPFKHSGNDMSEEEIALLSSNIDFESLLTYRRAVGIRTREIVSSLTPGDFNLDIDQNKIQRLFKENAVMEKSKWLADYWSKKNIAGLLLMPATRHNFLHLNKSVRIKEKLLKRREG</sequence>
<dbReference type="Proteomes" id="UP001439875">
    <property type="component" value="Unassembled WGS sequence"/>
</dbReference>
<dbReference type="EMBL" id="JBBMEW010000031">
    <property type="protein sequence ID" value="MEQ2529274.1"/>
    <property type="molecule type" value="Genomic_DNA"/>
</dbReference>
<name>A0ACC6SH17_9BACI</name>
<gene>
    <name evidence="1" type="ORF">WMO40_21595</name>
</gene>